<evidence type="ECO:0000256" key="3">
    <source>
        <dbReference type="ARBA" id="ARBA00022764"/>
    </source>
</evidence>
<dbReference type="GO" id="GO:0042597">
    <property type="term" value="C:periplasmic space"/>
    <property type="evidence" value="ECO:0007669"/>
    <property type="project" value="UniProtKB-SubCell"/>
</dbReference>
<keyword evidence="5" id="KW-0969">Cilium</keyword>
<dbReference type="Proteomes" id="UP000182489">
    <property type="component" value="Unassembled WGS sequence"/>
</dbReference>
<dbReference type="PANTHER" id="PTHR36307:SF1">
    <property type="entry name" value="FLAGELLA BASAL BODY P-RING FORMATION PROTEIN FLGA"/>
    <property type="match status" value="1"/>
</dbReference>
<dbReference type="Pfam" id="PF13144">
    <property type="entry name" value="ChapFlgA"/>
    <property type="match status" value="1"/>
</dbReference>
<dbReference type="InterPro" id="IPR013974">
    <property type="entry name" value="SAF"/>
</dbReference>
<evidence type="ECO:0000313" key="6">
    <source>
        <dbReference type="Proteomes" id="UP000182489"/>
    </source>
</evidence>
<keyword evidence="2" id="KW-0732">Signal</keyword>
<dbReference type="Gene3D" id="2.30.30.760">
    <property type="match status" value="1"/>
</dbReference>
<comment type="caution">
    <text evidence="5">The sequence shown here is derived from an EMBL/GenBank/DDBJ whole genome shotgun (WGS) entry which is preliminary data.</text>
</comment>
<protein>
    <submittedName>
        <fullName evidence="5">Flagella basal body P-ring formation protein FlgA</fullName>
    </submittedName>
</protein>
<dbReference type="EMBL" id="FPKH01000003">
    <property type="protein sequence ID" value="SFX75638.1"/>
    <property type="molecule type" value="Genomic_DNA"/>
</dbReference>
<dbReference type="CDD" id="cd11614">
    <property type="entry name" value="SAF_CpaB_FlgA_like"/>
    <property type="match status" value="1"/>
</dbReference>
<evidence type="ECO:0000259" key="4">
    <source>
        <dbReference type="SMART" id="SM00858"/>
    </source>
</evidence>
<evidence type="ECO:0000256" key="2">
    <source>
        <dbReference type="ARBA" id="ARBA00022729"/>
    </source>
</evidence>
<keyword evidence="5" id="KW-0282">Flagellum</keyword>
<dbReference type="InterPro" id="IPR017585">
    <property type="entry name" value="SAF_FlgA"/>
</dbReference>
<accession>A0AB38C9E7</accession>
<dbReference type="Gene3D" id="3.90.1210.10">
    <property type="entry name" value="Antifreeze-like/N-acetylneuraminic acid synthase C-terminal domain"/>
    <property type="match status" value="1"/>
</dbReference>
<comment type="subcellular location">
    <subcellularLocation>
        <location evidence="1">Periplasm</location>
    </subcellularLocation>
</comment>
<proteinExistence type="predicted"/>
<name>A0AB38C9E7_9BURK</name>
<organism evidence="5 6">
    <name type="scientific">Janthinobacterium lividum</name>
    <dbReference type="NCBI Taxonomy" id="29581"/>
    <lineage>
        <taxon>Bacteria</taxon>
        <taxon>Pseudomonadati</taxon>
        <taxon>Pseudomonadota</taxon>
        <taxon>Betaproteobacteria</taxon>
        <taxon>Burkholderiales</taxon>
        <taxon>Oxalobacteraceae</taxon>
        <taxon>Janthinobacterium</taxon>
    </lineage>
</organism>
<dbReference type="AlphaFoldDB" id="A0AB38C9E7"/>
<evidence type="ECO:0000256" key="1">
    <source>
        <dbReference type="ARBA" id="ARBA00004418"/>
    </source>
</evidence>
<dbReference type="GO" id="GO:0044780">
    <property type="term" value="P:bacterial-type flagellum assembly"/>
    <property type="evidence" value="ECO:0007669"/>
    <property type="project" value="InterPro"/>
</dbReference>
<reference evidence="5 6" key="1">
    <citation type="submission" date="2016-11" db="EMBL/GenBank/DDBJ databases">
        <authorList>
            <person name="Varghese N."/>
            <person name="Submissions S."/>
        </authorList>
    </citation>
    <scope>NUCLEOTIDE SEQUENCE [LARGE SCALE GENOMIC DNA]</scope>
    <source>
        <strain evidence="5 6">NFR18</strain>
    </source>
</reference>
<dbReference type="InterPro" id="IPR039246">
    <property type="entry name" value="Flagellar_FlgA"/>
</dbReference>
<dbReference type="SMART" id="SM00858">
    <property type="entry name" value="SAF"/>
    <property type="match status" value="1"/>
</dbReference>
<keyword evidence="3" id="KW-0574">Periplasm</keyword>
<gene>
    <name evidence="5" type="ORF">SAMN03097694_3092</name>
</gene>
<feature type="domain" description="SAF" evidence="4">
    <location>
        <begin position="125"/>
        <end position="186"/>
    </location>
</feature>
<keyword evidence="5" id="KW-0966">Cell projection</keyword>
<sequence>MIYFENYSVMWNKAQCRQILLPGIFFLASLYSSAGRAELPADNIFSRVEQLAREQLAQQAATAGLLEPQFQVTVVKSTRPVPACAAPVALETADSRSAQRMRFVAVCPGSNGWRYEMLARGSITAQVAVTSVPVTANTPLQSGDVTLARRDVTMVPDSISALPGAIGLSSRRSLRAGEVLRQGQLASPVLIKRGSAVSIVARKEQVEVSMAGEAMDPGALGEVIRVRNATSGTVIRARVVDAGVVEPADIAGR</sequence>
<dbReference type="PANTHER" id="PTHR36307">
    <property type="entry name" value="FLAGELLA BASAL BODY P-RING FORMATION PROTEIN FLGA"/>
    <property type="match status" value="1"/>
</dbReference>
<evidence type="ECO:0000313" key="5">
    <source>
        <dbReference type="EMBL" id="SFX75638.1"/>
    </source>
</evidence>
<dbReference type="NCBIfam" id="TIGR03170">
    <property type="entry name" value="flgA_cterm"/>
    <property type="match status" value="1"/>
</dbReference>